<comment type="caution">
    <text evidence="1">The sequence shown here is derived from an EMBL/GenBank/DDBJ whole genome shotgun (WGS) entry which is preliminary data.</text>
</comment>
<dbReference type="AlphaFoldDB" id="A0A9X2JH66"/>
<evidence type="ECO:0000313" key="2">
    <source>
        <dbReference type="Proteomes" id="UP001155241"/>
    </source>
</evidence>
<organism evidence="1 2">
    <name type="scientific">Aeoliella straminimaris</name>
    <dbReference type="NCBI Taxonomy" id="2954799"/>
    <lineage>
        <taxon>Bacteria</taxon>
        <taxon>Pseudomonadati</taxon>
        <taxon>Planctomycetota</taxon>
        <taxon>Planctomycetia</taxon>
        <taxon>Pirellulales</taxon>
        <taxon>Lacipirellulaceae</taxon>
        <taxon>Aeoliella</taxon>
    </lineage>
</organism>
<accession>A0A9X2JH66</accession>
<gene>
    <name evidence="1" type="ORF">NG895_17670</name>
</gene>
<dbReference type="Proteomes" id="UP001155241">
    <property type="component" value="Unassembled WGS sequence"/>
</dbReference>
<evidence type="ECO:0000313" key="1">
    <source>
        <dbReference type="EMBL" id="MCO6045730.1"/>
    </source>
</evidence>
<proteinExistence type="predicted"/>
<sequence length="160" mass="17879">MSKTAFVEFRGDGFWAYDVALGMLFKQVIDHAVSLGTESDWLQKLIQQWRFNAVVADCGLYLDDDWSQDQFATVDDLLQQACRTLAEHGHFTAEEMSGWNILEGQGVFDRGHGGYHTAPVIELGQAIRQLLSGTLEPAPTGTWWLYGAPEGRISIGKRTE</sequence>
<reference evidence="1" key="1">
    <citation type="submission" date="2022-06" db="EMBL/GenBank/DDBJ databases">
        <title>Aeoliella straminimaris, a novel planctomycete from sediments.</title>
        <authorList>
            <person name="Vitorino I.R."/>
            <person name="Lage O.M."/>
        </authorList>
    </citation>
    <scope>NUCLEOTIDE SEQUENCE</scope>
    <source>
        <strain evidence="1">ICT_H6.2</strain>
    </source>
</reference>
<protein>
    <submittedName>
        <fullName evidence="1">Uncharacterized protein</fullName>
    </submittedName>
</protein>
<name>A0A9X2JH66_9BACT</name>
<dbReference type="RefSeq" id="WP_252853843.1">
    <property type="nucleotide sequence ID" value="NZ_JAMXLR010000061.1"/>
</dbReference>
<keyword evidence="2" id="KW-1185">Reference proteome</keyword>
<dbReference type="EMBL" id="JAMXLR010000061">
    <property type="protein sequence ID" value="MCO6045730.1"/>
    <property type="molecule type" value="Genomic_DNA"/>
</dbReference>